<evidence type="ECO:0000313" key="1">
    <source>
        <dbReference type="EMBL" id="KKN08317.1"/>
    </source>
</evidence>
<comment type="caution">
    <text evidence="1">The sequence shown here is derived from an EMBL/GenBank/DDBJ whole genome shotgun (WGS) entry which is preliminary data.</text>
</comment>
<reference evidence="1" key="1">
    <citation type="journal article" date="2015" name="Nature">
        <title>Complex archaea that bridge the gap between prokaryotes and eukaryotes.</title>
        <authorList>
            <person name="Spang A."/>
            <person name="Saw J.H."/>
            <person name="Jorgensen S.L."/>
            <person name="Zaremba-Niedzwiedzka K."/>
            <person name="Martijn J."/>
            <person name="Lind A.E."/>
            <person name="van Eijk R."/>
            <person name="Schleper C."/>
            <person name="Guy L."/>
            <person name="Ettema T.J."/>
        </authorList>
    </citation>
    <scope>NUCLEOTIDE SEQUENCE</scope>
</reference>
<organism evidence="1">
    <name type="scientific">marine sediment metagenome</name>
    <dbReference type="NCBI Taxonomy" id="412755"/>
    <lineage>
        <taxon>unclassified sequences</taxon>
        <taxon>metagenomes</taxon>
        <taxon>ecological metagenomes</taxon>
    </lineage>
</organism>
<dbReference type="AlphaFoldDB" id="A0A0F9N8W2"/>
<dbReference type="EMBL" id="LAZR01004470">
    <property type="protein sequence ID" value="KKN08317.1"/>
    <property type="molecule type" value="Genomic_DNA"/>
</dbReference>
<gene>
    <name evidence="1" type="ORF">LCGC14_1057800</name>
</gene>
<accession>A0A0F9N8W2</accession>
<name>A0A0F9N8W2_9ZZZZ</name>
<proteinExistence type="predicted"/>
<sequence length="136" mass="14960">MSDDRVVPFVKPGARDRALEAMKALCPHGHPDFYEALVDMGIVHSEKNYDYAGDGDPLGNFKRVAKIVEAIVGPENGPAKVAVIYVAKQFDAVVDMLAHGRTAKVESLDDKLQDLSIYPQLIRLLLKESTQHDTGE</sequence>
<protein>
    <submittedName>
        <fullName evidence="1">Uncharacterized protein</fullName>
    </submittedName>
</protein>